<protein>
    <submittedName>
        <fullName evidence="2">DUF2063 domain-containing protein</fullName>
    </submittedName>
</protein>
<dbReference type="OrthoDB" id="4146344at2"/>
<dbReference type="InterPro" id="IPR044922">
    <property type="entry name" value="DUF2063_N_sf"/>
</dbReference>
<organism evidence="2 3">
    <name type="scientific">Noviherbaspirillum saxi</name>
    <dbReference type="NCBI Taxonomy" id="2320863"/>
    <lineage>
        <taxon>Bacteria</taxon>
        <taxon>Pseudomonadati</taxon>
        <taxon>Pseudomonadota</taxon>
        <taxon>Betaproteobacteria</taxon>
        <taxon>Burkholderiales</taxon>
        <taxon>Oxalobacteraceae</taxon>
        <taxon>Noviherbaspirillum</taxon>
    </lineage>
</organism>
<name>A0A3A3FMI4_9BURK</name>
<keyword evidence="3" id="KW-1185">Reference proteome</keyword>
<sequence length="265" mass="28678">MHYTLSGFQAALSNALFASDTNTENGTALAALTEQPGFSVYRNTVNKGCIDAMQANYPTVAKLVGEEWFRAAAALYLQEHKPQDARLLFYGEHFPHFLENFPPADDLPYLSGVAQLDRFWIESHTSADDTALDPVCLSSLKPDTLALAVLQPRASCRWKWFDDIPVYTIWQRNRETDDAGSDPVWQGEGALLVRQAAAVRSTAISAAHCSFLDACAAGEPLASAAAAAQAKQGDVDLAKLIATLLDAGAFCIPAPYVPTTKKETP</sequence>
<dbReference type="InterPro" id="IPR018640">
    <property type="entry name" value="DUF2063"/>
</dbReference>
<evidence type="ECO:0000259" key="1">
    <source>
        <dbReference type="Pfam" id="PF09836"/>
    </source>
</evidence>
<feature type="domain" description="Putative DNA-binding" evidence="1">
    <location>
        <begin position="8"/>
        <end position="98"/>
    </location>
</feature>
<dbReference type="Gene3D" id="1.10.150.690">
    <property type="entry name" value="DUF2063"/>
    <property type="match status" value="1"/>
</dbReference>
<dbReference type="AlphaFoldDB" id="A0A3A3FMI4"/>
<dbReference type="Proteomes" id="UP000265955">
    <property type="component" value="Unassembled WGS sequence"/>
</dbReference>
<evidence type="ECO:0000313" key="2">
    <source>
        <dbReference type="EMBL" id="RJF92742.1"/>
    </source>
</evidence>
<gene>
    <name evidence="2" type="ORF">D3871_23340</name>
</gene>
<evidence type="ECO:0000313" key="3">
    <source>
        <dbReference type="Proteomes" id="UP000265955"/>
    </source>
</evidence>
<dbReference type="Pfam" id="PF09836">
    <property type="entry name" value="DUF2063"/>
    <property type="match status" value="1"/>
</dbReference>
<comment type="caution">
    <text evidence="2">The sequence shown here is derived from an EMBL/GenBank/DDBJ whole genome shotgun (WGS) entry which is preliminary data.</text>
</comment>
<dbReference type="EMBL" id="QYUO01000003">
    <property type="protein sequence ID" value="RJF92742.1"/>
    <property type="molecule type" value="Genomic_DNA"/>
</dbReference>
<accession>A0A3A3FMI4</accession>
<reference evidence="3" key="1">
    <citation type="submission" date="2018-09" db="EMBL/GenBank/DDBJ databases">
        <authorList>
            <person name="Zhu H."/>
        </authorList>
    </citation>
    <scope>NUCLEOTIDE SEQUENCE [LARGE SCALE GENOMIC DNA]</scope>
    <source>
        <strain evidence="3">K1R23-30</strain>
    </source>
</reference>
<proteinExistence type="predicted"/>